<reference evidence="2 3" key="1">
    <citation type="submission" date="2023-08" db="EMBL/GenBank/DDBJ databases">
        <title>Achromobacter seleniivolatilans sp. nov., isolated from seleniferous soil.</title>
        <authorList>
            <person name="Zhang S."/>
            <person name="Li K."/>
            <person name="Peng J."/>
            <person name="Zhao Q."/>
            <person name="Wang H."/>
            <person name="Guo Y."/>
        </authorList>
    </citation>
    <scope>NUCLEOTIDE SEQUENCE [LARGE SCALE GENOMIC DNA]</scope>
    <source>
        <strain evidence="2 3">R39</strain>
    </source>
</reference>
<gene>
    <name evidence="2" type="ORF">RAS12_04145</name>
</gene>
<evidence type="ECO:0000313" key="2">
    <source>
        <dbReference type="EMBL" id="WMD21574.1"/>
    </source>
</evidence>
<name>A0ABY9M4R2_9BURK</name>
<dbReference type="Proteomes" id="UP001234798">
    <property type="component" value="Chromosome"/>
</dbReference>
<dbReference type="EMBL" id="CP132976">
    <property type="protein sequence ID" value="WMD21574.1"/>
    <property type="molecule type" value="Genomic_DNA"/>
</dbReference>
<feature type="transmembrane region" description="Helical" evidence="1">
    <location>
        <begin position="14"/>
        <end position="33"/>
    </location>
</feature>
<keyword evidence="1" id="KW-0472">Membrane</keyword>
<proteinExistence type="predicted"/>
<dbReference type="RefSeq" id="WP_306945411.1">
    <property type="nucleotide sequence ID" value="NZ_CP132976.1"/>
</dbReference>
<evidence type="ECO:0000256" key="1">
    <source>
        <dbReference type="SAM" id="Phobius"/>
    </source>
</evidence>
<organism evidence="2 3">
    <name type="scientific">Achromobacter seleniivolatilans</name>
    <dbReference type="NCBI Taxonomy" id="3047478"/>
    <lineage>
        <taxon>Bacteria</taxon>
        <taxon>Pseudomonadati</taxon>
        <taxon>Pseudomonadota</taxon>
        <taxon>Betaproteobacteria</taxon>
        <taxon>Burkholderiales</taxon>
        <taxon>Alcaligenaceae</taxon>
        <taxon>Achromobacter</taxon>
    </lineage>
</organism>
<evidence type="ECO:0008006" key="4">
    <source>
        <dbReference type="Google" id="ProtNLM"/>
    </source>
</evidence>
<sequence length="191" mass="20973">MTEQTALKEILKPVGISAFAVLFLGLISSELFAMAKKTEVPVNPAALTTVALQVDQVEACPRFAPIPRNAPIAALRCLYSHDYQGVTFQLQGAAMGVSFTPAERVELLVHRDPSEIAGRQQGRSFDVMIPVKVHGVRKGGELLADPEPAYEQAVSRKTLHERLAWAALLVALGAAAFGFRAIRRIWREDRW</sequence>
<keyword evidence="1" id="KW-1133">Transmembrane helix</keyword>
<protein>
    <recommendedName>
        <fullName evidence="4">SURF1-like protein</fullName>
    </recommendedName>
</protein>
<keyword evidence="1" id="KW-0812">Transmembrane</keyword>
<evidence type="ECO:0000313" key="3">
    <source>
        <dbReference type="Proteomes" id="UP001234798"/>
    </source>
</evidence>
<keyword evidence="3" id="KW-1185">Reference proteome</keyword>
<feature type="transmembrane region" description="Helical" evidence="1">
    <location>
        <begin position="163"/>
        <end position="182"/>
    </location>
</feature>
<accession>A0ABY9M4R2</accession>